<comment type="caution">
    <text evidence="1">The sequence shown here is derived from an EMBL/GenBank/DDBJ whole genome shotgun (WGS) entry which is preliminary data.</text>
</comment>
<name>A0A8X6URF6_NEPPI</name>
<proteinExistence type="predicted"/>
<reference evidence="1" key="1">
    <citation type="submission" date="2020-08" db="EMBL/GenBank/DDBJ databases">
        <title>Multicomponent nature underlies the extraordinary mechanical properties of spider dragline silk.</title>
        <authorList>
            <person name="Kono N."/>
            <person name="Nakamura H."/>
            <person name="Mori M."/>
            <person name="Yoshida Y."/>
            <person name="Ohtoshi R."/>
            <person name="Malay A.D."/>
            <person name="Moran D.A.P."/>
            <person name="Tomita M."/>
            <person name="Numata K."/>
            <person name="Arakawa K."/>
        </authorList>
    </citation>
    <scope>NUCLEOTIDE SEQUENCE</scope>
</reference>
<evidence type="ECO:0000313" key="2">
    <source>
        <dbReference type="Proteomes" id="UP000887013"/>
    </source>
</evidence>
<accession>A0A8X6URF6</accession>
<sequence>MNYKTICEEIINHSLLGGKVLELKEAKTKNANSVPNVVESSMLPVSVPEESSRFDRILENVLEIHSSGETKYYCKLCDAPCAPSSIMPHILGFKHALRCV</sequence>
<protein>
    <submittedName>
        <fullName evidence="1">Uncharacterized protein</fullName>
    </submittedName>
</protein>
<dbReference type="Proteomes" id="UP000887013">
    <property type="component" value="Unassembled WGS sequence"/>
</dbReference>
<dbReference type="EMBL" id="BMAW01036071">
    <property type="protein sequence ID" value="GFU42510.1"/>
    <property type="molecule type" value="Genomic_DNA"/>
</dbReference>
<feature type="non-terminal residue" evidence="1">
    <location>
        <position position="1"/>
    </location>
</feature>
<gene>
    <name evidence="1" type="ORF">NPIL_65231</name>
</gene>
<evidence type="ECO:0000313" key="1">
    <source>
        <dbReference type="EMBL" id="GFU42510.1"/>
    </source>
</evidence>
<keyword evidence="2" id="KW-1185">Reference proteome</keyword>
<organism evidence="1 2">
    <name type="scientific">Nephila pilipes</name>
    <name type="common">Giant wood spider</name>
    <name type="synonym">Nephila maculata</name>
    <dbReference type="NCBI Taxonomy" id="299642"/>
    <lineage>
        <taxon>Eukaryota</taxon>
        <taxon>Metazoa</taxon>
        <taxon>Ecdysozoa</taxon>
        <taxon>Arthropoda</taxon>
        <taxon>Chelicerata</taxon>
        <taxon>Arachnida</taxon>
        <taxon>Araneae</taxon>
        <taxon>Araneomorphae</taxon>
        <taxon>Entelegynae</taxon>
        <taxon>Araneoidea</taxon>
        <taxon>Nephilidae</taxon>
        <taxon>Nephila</taxon>
    </lineage>
</organism>
<dbReference type="AlphaFoldDB" id="A0A8X6URF6"/>